<keyword evidence="2" id="KW-0479">Metal-binding</keyword>
<protein>
    <recommendedName>
        <fullName evidence="4">Carbohydrate kinase PfkB domain-containing protein</fullName>
    </recommendedName>
</protein>
<evidence type="ECO:0000313" key="6">
    <source>
        <dbReference type="Proteomes" id="UP001154078"/>
    </source>
</evidence>
<feature type="domain" description="Carbohydrate kinase PfkB" evidence="4">
    <location>
        <begin position="49"/>
        <end position="182"/>
    </location>
</feature>
<dbReference type="InterPro" id="IPR029056">
    <property type="entry name" value="Ribokinase-like"/>
</dbReference>
<dbReference type="EMBL" id="OV121136">
    <property type="protein sequence ID" value="CAH0557132.1"/>
    <property type="molecule type" value="Genomic_DNA"/>
</dbReference>
<sequence length="207" mass="22867">MFANYPRPSMHYGNTASLQPSNWSSMVFYEPTDVEISTKPFETNHGKAVKYISPNLEELKFICSYFNITAKNEFCKMRQAASLAEKIVNYVDNVFVTLGSDGLIVSRKGAAKESFPMKNNEQIIQVRHYPANTVENIVNVSGAGDNLASGLIAGILCGLSEEISISIGMEAAKTALKSESAVSQKIFDKYHFCWNTPAQYVSVINKS</sequence>
<dbReference type="Gene3D" id="3.40.1190.20">
    <property type="match status" value="1"/>
</dbReference>
<keyword evidence="1" id="KW-0808">Transferase</keyword>
<accession>A0A9P0FHK1</accession>
<proteinExistence type="predicted"/>
<organism evidence="5 6">
    <name type="scientific">Brassicogethes aeneus</name>
    <name type="common">Rape pollen beetle</name>
    <name type="synonym">Meligethes aeneus</name>
    <dbReference type="NCBI Taxonomy" id="1431903"/>
    <lineage>
        <taxon>Eukaryota</taxon>
        <taxon>Metazoa</taxon>
        <taxon>Ecdysozoa</taxon>
        <taxon>Arthropoda</taxon>
        <taxon>Hexapoda</taxon>
        <taxon>Insecta</taxon>
        <taxon>Pterygota</taxon>
        <taxon>Neoptera</taxon>
        <taxon>Endopterygota</taxon>
        <taxon>Coleoptera</taxon>
        <taxon>Polyphaga</taxon>
        <taxon>Cucujiformia</taxon>
        <taxon>Nitidulidae</taxon>
        <taxon>Meligethinae</taxon>
        <taxon>Brassicogethes</taxon>
    </lineage>
</organism>
<dbReference type="OrthoDB" id="198885at2759"/>
<dbReference type="InterPro" id="IPR002173">
    <property type="entry name" value="Carboh/pur_kinase_PfkB_CS"/>
</dbReference>
<dbReference type="InterPro" id="IPR011611">
    <property type="entry name" value="PfkB_dom"/>
</dbReference>
<name>A0A9P0FHK1_BRAAE</name>
<evidence type="ECO:0000256" key="2">
    <source>
        <dbReference type="ARBA" id="ARBA00022723"/>
    </source>
</evidence>
<reference evidence="5" key="1">
    <citation type="submission" date="2021-12" db="EMBL/GenBank/DDBJ databases">
        <authorList>
            <person name="King R."/>
        </authorList>
    </citation>
    <scope>NUCLEOTIDE SEQUENCE</scope>
</reference>
<evidence type="ECO:0000256" key="3">
    <source>
        <dbReference type="ARBA" id="ARBA00022777"/>
    </source>
</evidence>
<dbReference type="GO" id="GO:0046872">
    <property type="term" value="F:metal ion binding"/>
    <property type="evidence" value="ECO:0007669"/>
    <property type="project" value="UniProtKB-KW"/>
</dbReference>
<dbReference type="SUPFAM" id="SSF53613">
    <property type="entry name" value="Ribokinase-like"/>
    <property type="match status" value="1"/>
</dbReference>
<dbReference type="GO" id="GO:0004730">
    <property type="term" value="F:pseudouridylate synthase activity"/>
    <property type="evidence" value="ECO:0007669"/>
    <property type="project" value="TreeGrafter"/>
</dbReference>
<evidence type="ECO:0000313" key="5">
    <source>
        <dbReference type="EMBL" id="CAH0557132.1"/>
    </source>
</evidence>
<gene>
    <name evidence="5" type="ORF">MELIAE_LOCUS7918</name>
</gene>
<keyword evidence="3" id="KW-0418">Kinase</keyword>
<dbReference type="AlphaFoldDB" id="A0A9P0FHK1"/>
<dbReference type="PANTHER" id="PTHR42909:SF1">
    <property type="entry name" value="CARBOHYDRATE KINASE PFKB DOMAIN-CONTAINING PROTEIN"/>
    <property type="match status" value="1"/>
</dbReference>
<dbReference type="Pfam" id="PF00294">
    <property type="entry name" value="PfkB"/>
    <property type="match status" value="1"/>
</dbReference>
<evidence type="ECO:0000259" key="4">
    <source>
        <dbReference type="Pfam" id="PF00294"/>
    </source>
</evidence>
<keyword evidence="6" id="KW-1185">Reference proteome</keyword>
<dbReference type="GO" id="GO:0016301">
    <property type="term" value="F:kinase activity"/>
    <property type="evidence" value="ECO:0007669"/>
    <property type="project" value="UniProtKB-KW"/>
</dbReference>
<dbReference type="GO" id="GO:0005737">
    <property type="term" value="C:cytoplasm"/>
    <property type="evidence" value="ECO:0007669"/>
    <property type="project" value="TreeGrafter"/>
</dbReference>
<dbReference type="GO" id="GO:0006796">
    <property type="term" value="P:phosphate-containing compound metabolic process"/>
    <property type="evidence" value="ECO:0007669"/>
    <property type="project" value="UniProtKB-ARBA"/>
</dbReference>
<dbReference type="PROSITE" id="PS00584">
    <property type="entry name" value="PFKB_KINASES_2"/>
    <property type="match status" value="1"/>
</dbReference>
<dbReference type="PANTHER" id="PTHR42909">
    <property type="entry name" value="ZGC:136858"/>
    <property type="match status" value="1"/>
</dbReference>
<evidence type="ECO:0000256" key="1">
    <source>
        <dbReference type="ARBA" id="ARBA00022679"/>
    </source>
</evidence>
<dbReference type="Proteomes" id="UP001154078">
    <property type="component" value="Chromosome 5"/>
</dbReference>
<dbReference type="GO" id="GO:0016798">
    <property type="term" value="F:hydrolase activity, acting on glycosyl bonds"/>
    <property type="evidence" value="ECO:0007669"/>
    <property type="project" value="TreeGrafter"/>
</dbReference>